<comment type="similarity">
    <text evidence="2">Belongs to the GTP-binding SRP family.</text>
</comment>
<dbReference type="GO" id="GO:0003924">
    <property type="term" value="F:GTPase activity"/>
    <property type="evidence" value="ECO:0007669"/>
    <property type="project" value="TreeGrafter"/>
</dbReference>
<keyword evidence="8" id="KW-0472">Membrane</keyword>
<reference evidence="12" key="3">
    <citation type="journal article" date="2019" name="BMC Res. Notes">
        <title>Complete genome sequence of the Sulfodiicoccus acidiphilus strain HS-1T, the first crenarchaeon that lacks polB3, isolated from an acidic hot spring in Ohwaku-dani, Hakone, Japan.</title>
        <authorList>
            <person name="Sakai H.D."/>
            <person name="Kurosawa N."/>
        </authorList>
    </citation>
    <scope>NUCLEOTIDE SEQUENCE</scope>
    <source>
        <strain evidence="12">HS-1</strain>
    </source>
</reference>
<keyword evidence="3" id="KW-1003">Cell membrane</keyword>
<dbReference type="Gene3D" id="1.20.120.140">
    <property type="entry name" value="Signal recognition particle SRP54, nucleotide-binding domain"/>
    <property type="match status" value="1"/>
</dbReference>
<name>A0A348B303_9CREN</name>
<dbReference type="SUPFAM" id="SSF52540">
    <property type="entry name" value="P-loop containing nucleoside triphosphate hydrolases"/>
    <property type="match status" value="1"/>
</dbReference>
<evidence type="ECO:0000256" key="7">
    <source>
        <dbReference type="ARBA" id="ARBA00023134"/>
    </source>
</evidence>
<dbReference type="PANTHER" id="PTHR43134">
    <property type="entry name" value="SIGNAL RECOGNITION PARTICLE RECEPTOR SUBUNIT ALPHA"/>
    <property type="match status" value="1"/>
</dbReference>
<dbReference type="SMART" id="SM00962">
    <property type="entry name" value="SRP54"/>
    <property type="match status" value="1"/>
</dbReference>
<dbReference type="InterPro" id="IPR004390">
    <property type="entry name" value="SR_rcpt_FtsY"/>
</dbReference>
<evidence type="ECO:0000313" key="14">
    <source>
        <dbReference type="Proteomes" id="UP000276741"/>
    </source>
</evidence>
<dbReference type="GO" id="GO:0005047">
    <property type="term" value="F:signal recognition particle binding"/>
    <property type="evidence" value="ECO:0007669"/>
    <property type="project" value="TreeGrafter"/>
</dbReference>
<dbReference type="Proteomes" id="UP000276741">
    <property type="component" value="Chromosome"/>
</dbReference>
<dbReference type="EMBL" id="AP018553">
    <property type="protein sequence ID" value="BBD72555.1"/>
    <property type="molecule type" value="Genomic_DNA"/>
</dbReference>
<dbReference type="GO" id="GO:0005525">
    <property type="term" value="F:GTP binding"/>
    <property type="evidence" value="ECO:0007669"/>
    <property type="project" value="UniProtKB-KW"/>
</dbReference>
<dbReference type="FunFam" id="3.40.50.300:FF:000566">
    <property type="entry name" value="Signal recognition particle receptor subunit alpha"/>
    <property type="match status" value="1"/>
</dbReference>
<sequence>MSYTVTESLLNDLKTALMGRKLRRGTDVEEVVRTTLKKSIYEIVAQGAGLDLIEAVKVGPKPYVIVFFGINGVGKTTTIAKVAYMMKKAGLVPVVAAADTFRAAAQEQLEYHCKKLEVTLIKGKYGSDPASVAYSAITHAKKVGAQVVLVDTAGRMNTDADLMEELKRVVRISKPNMRILVLDSLAGNDALNQAKAFEENVGYDGVILTKVDADVKGGTILSVAKELGKPVVMLGVGQEYDSLVKFDPEWFVERVFS</sequence>
<evidence type="ECO:0000259" key="10">
    <source>
        <dbReference type="SMART" id="SM00382"/>
    </source>
</evidence>
<dbReference type="Pfam" id="PF00448">
    <property type="entry name" value="SRP54"/>
    <property type="match status" value="1"/>
</dbReference>
<evidence type="ECO:0000256" key="8">
    <source>
        <dbReference type="ARBA" id="ARBA00023136"/>
    </source>
</evidence>
<dbReference type="NCBIfam" id="TIGR00064">
    <property type="entry name" value="ftsY"/>
    <property type="match status" value="1"/>
</dbReference>
<gene>
    <name evidence="13" type="ORF">GCM10007116_09270</name>
    <name evidence="12" type="ORF">HS1genome_0944</name>
</gene>
<keyword evidence="6" id="KW-0378">Hydrolase</keyword>
<dbReference type="InterPro" id="IPR003593">
    <property type="entry name" value="AAA+_ATPase"/>
</dbReference>
<keyword evidence="14" id="KW-1185">Reference proteome</keyword>
<protein>
    <recommendedName>
        <fullName evidence="15">SRP receptor</fullName>
    </recommendedName>
</protein>
<dbReference type="PANTHER" id="PTHR43134:SF1">
    <property type="entry name" value="SIGNAL RECOGNITION PARTICLE RECEPTOR SUBUNIT ALPHA"/>
    <property type="match status" value="1"/>
</dbReference>
<evidence type="ECO:0000256" key="6">
    <source>
        <dbReference type="ARBA" id="ARBA00022801"/>
    </source>
</evidence>
<evidence type="ECO:0008006" key="15">
    <source>
        <dbReference type="Google" id="ProtNLM"/>
    </source>
</evidence>
<organism evidence="12 14">
    <name type="scientific">Sulfodiicoccus acidiphilus</name>
    <dbReference type="NCBI Taxonomy" id="1670455"/>
    <lineage>
        <taxon>Archaea</taxon>
        <taxon>Thermoproteota</taxon>
        <taxon>Thermoprotei</taxon>
        <taxon>Sulfolobales</taxon>
        <taxon>Sulfolobaceae</taxon>
        <taxon>Sulfodiicoccus</taxon>
    </lineage>
</organism>
<reference evidence="14" key="2">
    <citation type="submission" date="2018-04" db="EMBL/GenBank/DDBJ databases">
        <title>Complete genome sequence of Sulfodiicoccus acidiphilus strain HS-1.</title>
        <authorList>
            <person name="Sakai H.D."/>
            <person name="Kurosawa N."/>
        </authorList>
    </citation>
    <scope>NUCLEOTIDE SEQUENCE [LARGE SCALE GENOMIC DNA]</scope>
    <source>
        <strain evidence="14">HS-1</strain>
    </source>
</reference>
<accession>A0A348B303</accession>
<evidence type="ECO:0000256" key="3">
    <source>
        <dbReference type="ARBA" id="ARBA00022475"/>
    </source>
</evidence>
<dbReference type="Gene3D" id="3.40.50.300">
    <property type="entry name" value="P-loop containing nucleotide triphosphate hydrolases"/>
    <property type="match status" value="1"/>
</dbReference>
<reference evidence="13" key="1">
    <citation type="journal article" date="2014" name="Int. J. Syst. Evol. Microbiol.">
        <title>Complete genome sequence of Corynebacterium casei LMG S-19264T (=DSM 44701T), isolated from a smear-ripened cheese.</title>
        <authorList>
            <consortium name="US DOE Joint Genome Institute (JGI-PGF)"/>
            <person name="Walter F."/>
            <person name="Albersmeier A."/>
            <person name="Kalinowski J."/>
            <person name="Ruckert C."/>
        </authorList>
    </citation>
    <scope>NUCLEOTIDE SEQUENCE</scope>
    <source>
        <strain evidence="13">JCM 31740</strain>
    </source>
</reference>
<dbReference type="InterPro" id="IPR000897">
    <property type="entry name" value="SRP54_GTPase_dom"/>
</dbReference>
<dbReference type="InterPro" id="IPR027417">
    <property type="entry name" value="P-loop_NTPase"/>
</dbReference>
<reference evidence="13" key="4">
    <citation type="submission" date="2020-09" db="EMBL/GenBank/DDBJ databases">
        <authorList>
            <person name="Sun Q."/>
            <person name="Ohkuma M."/>
        </authorList>
    </citation>
    <scope>NUCLEOTIDE SEQUENCE</scope>
    <source>
        <strain evidence="13">JCM 31740</strain>
    </source>
</reference>
<keyword evidence="5" id="KW-0547">Nucleotide-binding</keyword>
<evidence type="ECO:0000313" key="12">
    <source>
        <dbReference type="EMBL" id="BBD72555.1"/>
    </source>
</evidence>
<feature type="domain" description="AAA+ ATPase" evidence="10">
    <location>
        <begin position="61"/>
        <end position="256"/>
    </location>
</feature>
<dbReference type="Proteomes" id="UP000616143">
    <property type="component" value="Unassembled WGS sequence"/>
</dbReference>
<evidence type="ECO:0000256" key="9">
    <source>
        <dbReference type="ARBA" id="ARBA00023170"/>
    </source>
</evidence>
<dbReference type="SMART" id="SM00382">
    <property type="entry name" value="AAA"/>
    <property type="match status" value="1"/>
</dbReference>
<dbReference type="KEGG" id="sacd:HS1genome_0944"/>
<proteinExistence type="inferred from homology"/>
<evidence type="ECO:0000256" key="4">
    <source>
        <dbReference type="ARBA" id="ARBA00022490"/>
    </source>
</evidence>
<keyword evidence="7" id="KW-0342">GTP-binding</keyword>
<dbReference type="GO" id="GO:0005886">
    <property type="term" value="C:plasma membrane"/>
    <property type="evidence" value="ECO:0007669"/>
    <property type="project" value="UniProtKB-SubCell"/>
</dbReference>
<comment type="subcellular location">
    <subcellularLocation>
        <location evidence="1">Cell membrane</location>
        <topology evidence="1">Peripheral membrane protein</topology>
        <orientation evidence="1">Cytoplasmic side</orientation>
    </subcellularLocation>
</comment>
<evidence type="ECO:0000256" key="5">
    <source>
        <dbReference type="ARBA" id="ARBA00022741"/>
    </source>
</evidence>
<dbReference type="EMBL" id="BMQS01000007">
    <property type="protein sequence ID" value="GGT93692.1"/>
    <property type="molecule type" value="Genomic_DNA"/>
</dbReference>
<dbReference type="AlphaFoldDB" id="A0A348B303"/>
<keyword evidence="4" id="KW-0963">Cytoplasm</keyword>
<evidence type="ECO:0000256" key="1">
    <source>
        <dbReference type="ARBA" id="ARBA00004413"/>
    </source>
</evidence>
<evidence type="ECO:0000313" key="13">
    <source>
        <dbReference type="EMBL" id="GGT93692.1"/>
    </source>
</evidence>
<dbReference type="InterPro" id="IPR042101">
    <property type="entry name" value="SRP54_N_sf"/>
</dbReference>
<evidence type="ECO:0000259" key="11">
    <source>
        <dbReference type="SMART" id="SM00962"/>
    </source>
</evidence>
<feature type="domain" description="SRP54-type proteins GTP-binding" evidence="11">
    <location>
        <begin position="62"/>
        <end position="257"/>
    </location>
</feature>
<evidence type="ECO:0000256" key="2">
    <source>
        <dbReference type="ARBA" id="ARBA00008531"/>
    </source>
</evidence>
<dbReference type="GO" id="GO:0006614">
    <property type="term" value="P:SRP-dependent cotranslational protein targeting to membrane"/>
    <property type="evidence" value="ECO:0007669"/>
    <property type="project" value="InterPro"/>
</dbReference>
<keyword evidence="9" id="KW-0675">Receptor</keyword>